<evidence type="ECO:0000256" key="1">
    <source>
        <dbReference type="ARBA" id="ARBA00022679"/>
    </source>
</evidence>
<dbReference type="Pfam" id="PF08544">
    <property type="entry name" value="GHMP_kinases_C"/>
    <property type="match status" value="1"/>
</dbReference>
<dbReference type="RefSeq" id="WP_145361076.1">
    <property type="nucleotide sequence ID" value="NZ_CP036265.1"/>
</dbReference>
<dbReference type="GO" id="GO:0050201">
    <property type="term" value="F:fucokinase activity"/>
    <property type="evidence" value="ECO:0007669"/>
    <property type="project" value="TreeGrafter"/>
</dbReference>
<dbReference type="InterPro" id="IPR036554">
    <property type="entry name" value="GHMP_kinase_C_sf"/>
</dbReference>
<dbReference type="SUPFAM" id="SSF54211">
    <property type="entry name" value="Ribosomal protein S5 domain 2-like"/>
    <property type="match status" value="1"/>
</dbReference>
<dbReference type="GO" id="GO:0042352">
    <property type="term" value="P:GDP-L-fucose salvage"/>
    <property type="evidence" value="ECO:0007669"/>
    <property type="project" value="TreeGrafter"/>
</dbReference>
<dbReference type="KEGG" id="acaf:CA12_42420"/>
<dbReference type="InterPro" id="IPR001174">
    <property type="entry name" value="HddA/FKP"/>
</dbReference>
<dbReference type="Pfam" id="PF00288">
    <property type="entry name" value="GHMP_kinases_N"/>
    <property type="match status" value="1"/>
</dbReference>
<keyword evidence="3 8" id="KW-0418">Kinase</keyword>
<dbReference type="GO" id="GO:0005524">
    <property type="term" value="F:ATP binding"/>
    <property type="evidence" value="ECO:0007669"/>
    <property type="project" value="UniProtKB-KW"/>
</dbReference>
<dbReference type="SUPFAM" id="SSF55060">
    <property type="entry name" value="GHMP Kinase, C-terminal domain"/>
    <property type="match status" value="1"/>
</dbReference>
<dbReference type="AlphaFoldDB" id="A0A517PFE6"/>
<dbReference type="InterPro" id="IPR013750">
    <property type="entry name" value="GHMP_kinase_C_dom"/>
</dbReference>
<reference evidence="8 9" key="1">
    <citation type="submission" date="2019-02" db="EMBL/GenBank/DDBJ databases">
        <title>Deep-cultivation of Planctomycetes and their phenomic and genomic characterization uncovers novel biology.</title>
        <authorList>
            <person name="Wiegand S."/>
            <person name="Jogler M."/>
            <person name="Boedeker C."/>
            <person name="Pinto D."/>
            <person name="Vollmers J."/>
            <person name="Rivas-Marin E."/>
            <person name="Kohn T."/>
            <person name="Peeters S.H."/>
            <person name="Heuer A."/>
            <person name="Rast P."/>
            <person name="Oberbeckmann S."/>
            <person name="Bunk B."/>
            <person name="Jeske O."/>
            <person name="Meyerdierks A."/>
            <person name="Storesund J.E."/>
            <person name="Kallscheuer N."/>
            <person name="Luecker S."/>
            <person name="Lage O.M."/>
            <person name="Pohl T."/>
            <person name="Merkel B.J."/>
            <person name="Hornburger P."/>
            <person name="Mueller R.-W."/>
            <person name="Bruemmer F."/>
            <person name="Labrenz M."/>
            <person name="Spormann A.M."/>
            <person name="Op den Camp H."/>
            <person name="Overmann J."/>
            <person name="Amann R."/>
            <person name="Jetten M.S.M."/>
            <person name="Mascher T."/>
            <person name="Medema M.H."/>
            <person name="Devos D.P."/>
            <person name="Kaster A.-K."/>
            <person name="Ovreas L."/>
            <person name="Rohde M."/>
            <person name="Galperin M.Y."/>
            <person name="Jogler C."/>
        </authorList>
    </citation>
    <scope>NUCLEOTIDE SEQUENCE [LARGE SCALE GENOMIC DNA]</scope>
    <source>
        <strain evidence="8 9">CA12</strain>
    </source>
</reference>
<dbReference type="OrthoDB" id="9812992at2"/>
<dbReference type="InterPro" id="IPR052203">
    <property type="entry name" value="GHMP_Kinase-Related"/>
</dbReference>
<keyword evidence="2" id="KW-0547">Nucleotide-binding</keyword>
<accession>A0A517PFE6</accession>
<evidence type="ECO:0000313" key="8">
    <source>
        <dbReference type="EMBL" id="QDT18103.1"/>
    </source>
</evidence>
<dbReference type="Gene3D" id="3.30.230.120">
    <property type="match status" value="1"/>
</dbReference>
<feature type="domain" description="GHMP kinase C-terminal" evidence="7">
    <location>
        <begin position="205"/>
        <end position="285"/>
    </location>
</feature>
<evidence type="ECO:0000256" key="3">
    <source>
        <dbReference type="ARBA" id="ARBA00022777"/>
    </source>
</evidence>
<evidence type="ECO:0000256" key="2">
    <source>
        <dbReference type="ARBA" id="ARBA00022741"/>
    </source>
</evidence>
<proteinExistence type="inferred from homology"/>
<evidence type="ECO:0000313" key="9">
    <source>
        <dbReference type="Proteomes" id="UP000318741"/>
    </source>
</evidence>
<evidence type="ECO:0000259" key="7">
    <source>
        <dbReference type="Pfam" id="PF08544"/>
    </source>
</evidence>
<feature type="domain" description="GHMP kinase N-terminal" evidence="6">
    <location>
        <begin position="56"/>
        <end position="127"/>
    </location>
</feature>
<organism evidence="8 9">
    <name type="scientific">Alienimonas californiensis</name>
    <dbReference type="NCBI Taxonomy" id="2527989"/>
    <lineage>
        <taxon>Bacteria</taxon>
        <taxon>Pseudomonadati</taxon>
        <taxon>Planctomycetota</taxon>
        <taxon>Planctomycetia</taxon>
        <taxon>Planctomycetales</taxon>
        <taxon>Planctomycetaceae</taxon>
        <taxon>Alienimonas</taxon>
    </lineage>
</organism>
<evidence type="ECO:0000256" key="5">
    <source>
        <dbReference type="ARBA" id="ARBA00038121"/>
    </source>
</evidence>
<dbReference type="PRINTS" id="PR00960">
    <property type="entry name" value="LMBPPROTEIN"/>
</dbReference>
<sequence>MSDDAPTHRVRVPTRVDFAGGWTDVRDFCATDPGGGATLSCAITQAVEGSAFWRSGRFELLMHADLPADNHLGSSSSAGVAYLRLSRAVAGKQPAEPVDLAERAYRLAELVGEKGGKQDHYAAALGGVLHLRFGPEETPAQVHRIDLPVDRLRELERAVTLCYAAAEEDVSSGGSHSDVWERFNVGEPGLVDTLRALRETVAPARTALEAGDWERLGALTRENRELARRLDPGTVTPGQDRVFAAAGKAGAFGGKPCGAGGGGCLLLVGPPDRRAAIEEAARSAGATVMSFRVADRHAEPFS</sequence>
<keyword evidence="9" id="KW-1185">Reference proteome</keyword>
<dbReference type="InterPro" id="IPR006204">
    <property type="entry name" value="GHMP_kinase_N_dom"/>
</dbReference>
<keyword evidence="4" id="KW-0067">ATP-binding</keyword>
<dbReference type="PANTHER" id="PTHR32463">
    <property type="entry name" value="L-FUCOSE KINASE"/>
    <property type="match status" value="1"/>
</dbReference>
<evidence type="ECO:0000256" key="4">
    <source>
        <dbReference type="ARBA" id="ARBA00022840"/>
    </source>
</evidence>
<name>A0A517PFE6_9PLAN</name>
<dbReference type="PANTHER" id="PTHR32463:SF0">
    <property type="entry name" value="L-FUCOSE KINASE"/>
    <property type="match status" value="1"/>
</dbReference>
<evidence type="ECO:0000259" key="6">
    <source>
        <dbReference type="Pfam" id="PF00288"/>
    </source>
</evidence>
<keyword evidence="1 8" id="KW-0808">Transferase</keyword>
<dbReference type="EMBL" id="CP036265">
    <property type="protein sequence ID" value="QDT18103.1"/>
    <property type="molecule type" value="Genomic_DNA"/>
</dbReference>
<comment type="similarity">
    <text evidence="5">Belongs to the GHMP kinase family.</text>
</comment>
<dbReference type="InterPro" id="IPR020568">
    <property type="entry name" value="Ribosomal_Su5_D2-typ_SF"/>
</dbReference>
<gene>
    <name evidence="8" type="primary">hddA</name>
    <name evidence="8" type="ORF">CA12_42420</name>
</gene>
<protein>
    <submittedName>
        <fullName evidence="8">D-glycero-alpha-D-manno-heptose 7-phosphate kinase</fullName>
        <ecNumber evidence="8">2.7.1.168</ecNumber>
    </submittedName>
</protein>
<dbReference type="Proteomes" id="UP000318741">
    <property type="component" value="Chromosome"/>
</dbReference>
<dbReference type="EC" id="2.7.1.168" evidence="8"/>